<dbReference type="Pfam" id="PF03793">
    <property type="entry name" value="PASTA"/>
    <property type="match status" value="1"/>
</dbReference>
<dbReference type="Gene3D" id="3.30.10.20">
    <property type="match status" value="2"/>
</dbReference>
<keyword evidence="1" id="KW-0472">Membrane</keyword>
<dbReference type="Proteomes" id="UP000244677">
    <property type="component" value="Chromosome"/>
</dbReference>
<dbReference type="InterPro" id="IPR005543">
    <property type="entry name" value="PASTA_dom"/>
</dbReference>
<gene>
    <name evidence="3" type="ORF">FK004_16965</name>
</gene>
<proteinExistence type="predicted"/>
<evidence type="ECO:0000256" key="1">
    <source>
        <dbReference type="SAM" id="Phobius"/>
    </source>
</evidence>
<accession>A0A2S1LT12</accession>
<name>A0A2S1LT12_9FLAO</name>
<dbReference type="RefSeq" id="WP_108738301.1">
    <property type="nucleotide sequence ID" value="NZ_CP020919.1"/>
</dbReference>
<evidence type="ECO:0000313" key="3">
    <source>
        <dbReference type="EMBL" id="AWG26801.1"/>
    </source>
</evidence>
<keyword evidence="1" id="KW-1133">Transmembrane helix</keyword>
<feature type="transmembrane region" description="Helical" evidence="1">
    <location>
        <begin position="12"/>
        <end position="34"/>
    </location>
</feature>
<dbReference type="PROSITE" id="PS51178">
    <property type="entry name" value="PASTA"/>
    <property type="match status" value="1"/>
</dbReference>
<dbReference type="EMBL" id="CP020919">
    <property type="protein sequence ID" value="AWG26801.1"/>
    <property type="molecule type" value="Genomic_DNA"/>
</dbReference>
<organism evidence="3 4">
    <name type="scientific">Flavobacterium kingsejongi</name>
    <dbReference type="NCBI Taxonomy" id="1678728"/>
    <lineage>
        <taxon>Bacteria</taxon>
        <taxon>Pseudomonadati</taxon>
        <taxon>Bacteroidota</taxon>
        <taxon>Flavobacteriia</taxon>
        <taxon>Flavobacteriales</taxon>
        <taxon>Flavobacteriaceae</taxon>
        <taxon>Flavobacterium</taxon>
    </lineage>
</organism>
<dbReference type="AlphaFoldDB" id="A0A2S1LT12"/>
<evidence type="ECO:0000313" key="4">
    <source>
        <dbReference type="Proteomes" id="UP000244677"/>
    </source>
</evidence>
<keyword evidence="1" id="KW-0812">Transmembrane</keyword>
<reference evidence="3 4" key="1">
    <citation type="submission" date="2017-04" db="EMBL/GenBank/DDBJ databases">
        <title>Complete genome sequence of Flavobacterium kingsejong AJ004.</title>
        <authorList>
            <person name="Lee P.C."/>
        </authorList>
    </citation>
    <scope>NUCLEOTIDE SEQUENCE [LARGE SCALE GENOMIC DNA]</scope>
    <source>
        <strain evidence="3 4">AJ004</strain>
    </source>
</reference>
<dbReference type="SMART" id="SM00740">
    <property type="entry name" value="PASTA"/>
    <property type="match status" value="2"/>
</dbReference>
<feature type="domain" description="PASTA" evidence="2">
    <location>
        <begin position="41"/>
        <end position="108"/>
    </location>
</feature>
<dbReference type="OrthoDB" id="9803895at2"/>
<dbReference type="CDD" id="cd06577">
    <property type="entry name" value="PASTA_pknB"/>
    <property type="match status" value="1"/>
</dbReference>
<dbReference type="KEGG" id="fki:FK004_16965"/>
<protein>
    <submittedName>
        <fullName evidence="3">PASTA domain-containing protein</fullName>
    </submittedName>
</protein>
<sequence>MSLKNFLTSRVFIKQLIIAFLILGVSIFLLLQWLNFSTNHGEEIIVPNLKKLSVAQMEDKLKSMDLNYEITDSIDFKEDFPVGSVVEQDPLPNTKVKKNRKIYVRINSSGYAKIKLPDYVQKTYRQVLPSLLSLGLEEGKITYRPNLAKDMVLEVSQNGKILREGDAVLKKSKIDLVLGDGKIGFDEQIDSTEIQ</sequence>
<dbReference type="SUPFAM" id="SSF54184">
    <property type="entry name" value="Penicillin-binding protein 2x (pbp-2x), c-terminal domain"/>
    <property type="match status" value="1"/>
</dbReference>
<keyword evidence="4" id="KW-1185">Reference proteome</keyword>
<evidence type="ECO:0000259" key="2">
    <source>
        <dbReference type="PROSITE" id="PS51178"/>
    </source>
</evidence>